<feature type="domain" description="Major facilitator superfamily (MFS) profile" evidence="29">
    <location>
        <begin position="591"/>
        <end position="1058"/>
    </location>
</feature>
<feature type="region of interest" description="Disordered" evidence="26">
    <location>
        <begin position="106"/>
        <end position="230"/>
    </location>
</feature>
<dbReference type="Gene3D" id="1.20.1250.20">
    <property type="entry name" value="MFS general substrate transporter like domains"/>
    <property type="match status" value="2"/>
</dbReference>
<keyword evidence="7 27" id="KW-0812">Transmembrane</keyword>
<evidence type="ECO:0000256" key="27">
    <source>
        <dbReference type="SAM" id="Phobius"/>
    </source>
</evidence>
<feature type="transmembrane region" description="Helical" evidence="27">
    <location>
        <begin position="678"/>
        <end position="698"/>
    </location>
</feature>
<evidence type="ECO:0000256" key="26">
    <source>
        <dbReference type="SAM" id="MobiDB-lite"/>
    </source>
</evidence>
<evidence type="ECO:0000256" key="15">
    <source>
        <dbReference type="ARBA" id="ARBA00050101"/>
    </source>
</evidence>
<evidence type="ECO:0000256" key="6">
    <source>
        <dbReference type="ARBA" id="ARBA00022475"/>
    </source>
</evidence>
<evidence type="ECO:0000256" key="14">
    <source>
        <dbReference type="ARBA" id="ARBA00023329"/>
    </source>
</evidence>
<evidence type="ECO:0000259" key="29">
    <source>
        <dbReference type="PROSITE" id="PS50850"/>
    </source>
</evidence>
<reference evidence="31" key="1">
    <citation type="journal article" date="2017" name="bioRxiv">
        <title>Comparative analysis of the genomes of Stylophora pistillata and Acropora digitifera provides evidence for extensive differences between species of corals.</title>
        <authorList>
            <person name="Voolstra C.R."/>
            <person name="Li Y."/>
            <person name="Liew Y.J."/>
            <person name="Baumgarten S."/>
            <person name="Zoccola D."/>
            <person name="Flot J.-F."/>
            <person name="Tambutte S."/>
            <person name="Allemand D."/>
            <person name="Aranda M."/>
        </authorList>
    </citation>
    <scope>NUCLEOTIDE SEQUENCE [LARGE SCALE GENOMIC DNA]</scope>
</reference>
<evidence type="ECO:0000256" key="28">
    <source>
        <dbReference type="SAM" id="SignalP"/>
    </source>
</evidence>
<evidence type="ECO:0000256" key="10">
    <source>
        <dbReference type="ARBA" id="ARBA00023018"/>
    </source>
</evidence>
<evidence type="ECO:0000256" key="1">
    <source>
        <dbReference type="ARBA" id="ARBA00004432"/>
    </source>
</evidence>
<feature type="chain" id="PRO_5012247988" description="Sialin" evidence="28">
    <location>
        <begin position="31"/>
        <end position="1101"/>
    </location>
</feature>
<dbReference type="InterPro" id="IPR011701">
    <property type="entry name" value="MFS"/>
</dbReference>
<evidence type="ECO:0000256" key="9">
    <source>
        <dbReference type="ARBA" id="ARBA00022989"/>
    </source>
</evidence>
<feature type="transmembrane region" description="Helical" evidence="27">
    <location>
        <begin position="800"/>
        <end position="818"/>
    </location>
</feature>
<evidence type="ECO:0000256" key="21">
    <source>
        <dbReference type="ARBA" id="ARBA00056891"/>
    </source>
</evidence>
<evidence type="ECO:0000256" key="22">
    <source>
        <dbReference type="ARBA" id="ARBA00069713"/>
    </source>
</evidence>
<evidence type="ECO:0000256" key="11">
    <source>
        <dbReference type="ARBA" id="ARBA00023136"/>
    </source>
</evidence>
<feature type="transmembrane region" description="Helical" evidence="27">
    <location>
        <begin position="1035"/>
        <end position="1053"/>
    </location>
</feature>
<sequence length="1101" mass="124948">MLACAGFSVVYLLRVNLSVALVAMVNSTYANSKASANNPECQRNTSKTSEEKLWYDFQQSETIDVPGSIQSFMIDLQKVNVMISSRHLKMAARYLSPEEVFRRVLNDDSDGDYSDESEAELSEEDDNNGRSEHEESEEDESDELLPDEANSEESDICGNRDRSPIRPERQAGRGRGRGRGRGARRGARSGPARRRQDPAEPNIDWSDQYSPVQIPDFGEPHPGPTRRFPNVNTARERDFFDLLFTNDIWEILVQETNRYYDQQKATDPGKHKRPWAPVTRDEMEAFIGIIILMGIVKLPRFEMYWSQDKLIHQESIANIMSQTRFLQIWRYFHLADNAVAIPRGTDGFDKIYRVRNFLNIILINIRDEYRLGMNIAIDETMVPHKGKLAFKQYIKNKPTKWGMKLWVLSEATTGYVYRFQVYLGKEHGQQPEKHLARRVVRDLTVTETGKNHHLYMDNFYTDPHFFLELFDKKILACGTVRQNRKQFPKDLIITTRMQKQMDRGDYLWRAHMRLVATAWNDRRVVYHLSTIHPPDLDGQPATIKRKSARGGNVDINCPPAQLDYQKYMGGVDLADQLIKTFSVIRKSRKAWKKLFGYGLEVCLLDSFIIMKKLKPSNTEFLTYRKEVARQLIAGRSFRGKAGRPPTQPQAEVDARRLDGSYHEIADGEFQWDQVTQGLILGSFFYGYIIPQVPGGWLAARVGAKYLFGFGVLCTAVLTMFTPAAANHSVEMLILVRILEGLGEAVTFPAMHAMWSNWAPPLERSKLCTLSYSGLSIGTVIGLPFAGLLCSSDLWGGWPSVFYIFGMLGILWFILWMILAHNKPANHPSISEMEKDYIISSIGSGQDDKKRNFRTPWRYIWTSPAVWAVIVAHFCNNWGFYTFLTCLPSYFKEVLNFPISKNGFVSAIPFLLYFFVMVGGGQVADWLRYSQILTTGEVRKLFATGGFLIPACLMVSTSYVGCEDTTLAVVLFSIALGLLALNASSYNVNHLDIAPRYAGILMGITNSAATIPGIVGPYIVGYLTNNEPTRTQWQKVFYITAGIFVVGWIVFLLLGSGKQQPWNTPFEDLLVPIDIPREPRKPVLTDILSVSNPESPSSPGVE</sequence>
<evidence type="ECO:0000256" key="5">
    <source>
        <dbReference type="ARBA" id="ARBA00022448"/>
    </source>
</evidence>
<comment type="catalytic activity">
    <reaction evidence="20">
        <text>D-glucuronate(out) + H(+)(out) = D-glucuronate(in) + H(+)(in)</text>
        <dbReference type="Rhea" id="RHEA:72591"/>
        <dbReference type="ChEBI" id="CHEBI:15378"/>
        <dbReference type="ChEBI" id="CHEBI:58720"/>
    </reaction>
    <physiologicalReaction direction="left-to-right" evidence="20">
        <dbReference type="Rhea" id="RHEA:72592"/>
    </physiologicalReaction>
</comment>
<evidence type="ECO:0000256" key="23">
    <source>
        <dbReference type="ARBA" id="ARBA00080244"/>
    </source>
</evidence>
<organism evidence="30 31">
    <name type="scientific">Stylophora pistillata</name>
    <name type="common">Smooth cauliflower coral</name>
    <dbReference type="NCBI Taxonomy" id="50429"/>
    <lineage>
        <taxon>Eukaryota</taxon>
        <taxon>Metazoa</taxon>
        <taxon>Cnidaria</taxon>
        <taxon>Anthozoa</taxon>
        <taxon>Hexacorallia</taxon>
        <taxon>Scleractinia</taxon>
        <taxon>Astrocoeniina</taxon>
        <taxon>Pocilloporidae</taxon>
        <taxon>Stylophora</taxon>
    </lineage>
</organism>
<evidence type="ECO:0000256" key="2">
    <source>
        <dbReference type="ARBA" id="ARBA00004554"/>
    </source>
</evidence>
<keyword evidence="12" id="KW-0325">Glycoprotein</keyword>
<dbReference type="AlphaFoldDB" id="A0A2B4SZC5"/>
<feature type="compositionally biased region" description="Acidic residues" evidence="26">
    <location>
        <begin position="134"/>
        <end position="155"/>
    </location>
</feature>
<dbReference type="FunFam" id="1.20.1250.20:FF:000067">
    <property type="entry name" value="sialin isoform X2"/>
    <property type="match status" value="1"/>
</dbReference>
<dbReference type="GO" id="GO:0030672">
    <property type="term" value="C:synaptic vesicle membrane"/>
    <property type="evidence" value="ECO:0007669"/>
    <property type="project" value="UniProtKB-SubCell"/>
</dbReference>
<dbReference type="Proteomes" id="UP000225706">
    <property type="component" value="Unassembled WGS sequence"/>
</dbReference>
<dbReference type="PROSITE" id="PS50850">
    <property type="entry name" value="MFS"/>
    <property type="match status" value="1"/>
</dbReference>
<feature type="transmembrane region" description="Helical" evidence="27">
    <location>
        <begin position="966"/>
        <end position="987"/>
    </location>
</feature>
<feature type="compositionally biased region" description="Basic residues" evidence="26">
    <location>
        <begin position="172"/>
        <end position="193"/>
    </location>
</feature>
<evidence type="ECO:0000313" key="30">
    <source>
        <dbReference type="EMBL" id="PFX34519.1"/>
    </source>
</evidence>
<comment type="catalytic activity">
    <reaction evidence="17">
        <text>N-acetylneuraminate(in) + H(+)(in) = N-acetylneuraminate(out) + H(+)(out)</text>
        <dbReference type="Rhea" id="RHEA:28987"/>
        <dbReference type="ChEBI" id="CHEBI:15378"/>
        <dbReference type="ChEBI" id="CHEBI:35418"/>
    </reaction>
    <physiologicalReaction direction="right-to-left" evidence="17">
        <dbReference type="Rhea" id="RHEA:28989"/>
    </physiologicalReaction>
</comment>
<comment type="subcellular location">
    <subcellularLocation>
        <location evidence="2">Basolateral cell membrane</location>
        <topology evidence="2">Multi-pass membrane protein</topology>
    </subcellularLocation>
    <subcellularLocation>
        <location evidence="3">Cytoplasmic vesicle</location>
        <location evidence="3">Secretory vesicle membrane</location>
        <topology evidence="3">Multi-pass membrane protein</topology>
    </subcellularLocation>
    <subcellularLocation>
        <location evidence="1">Cytoplasmic vesicle</location>
        <location evidence="1">Secretory vesicle</location>
        <location evidence="1">Synaptic vesicle membrane</location>
    </subcellularLocation>
    <subcellularLocation>
        <location evidence="4">Lysosome membrane</location>
    </subcellularLocation>
</comment>
<evidence type="ECO:0000256" key="20">
    <source>
        <dbReference type="ARBA" id="ARBA00051612"/>
    </source>
</evidence>
<keyword evidence="8" id="KW-0769">Symport</keyword>
<dbReference type="SUPFAM" id="SSF103473">
    <property type="entry name" value="MFS general substrate transporter"/>
    <property type="match status" value="1"/>
</dbReference>
<dbReference type="FunFam" id="1.20.1250.20:FF:000003">
    <property type="entry name" value="Solute carrier family 17 member 3"/>
    <property type="match status" value="1"/>
</dbReference>
<evidence type="ECO:0000256" key="24">
    <source>
        <dbReference type="ARBA" id="ARBA00081195"/>
    </source>
</evidence>
<proteinExistence type="predicted"/>
<dbReference type="Pfam" id="PF13843">
    <property type="entry name" value="DDE_Tnp_1_7"/>
    <property type="match status" value="1"/>
</dbReference>
<dbReference type="Pfam" id="PF07690">
    <property type="entry name" value="MFS_1"/>
    <property type="match status" value="1"/>
</dbReference>
<evidence type="ECO:0000256" key="17">
    <source>
        <dbReference type="ARBA" id="ARBA00050625"/>
    </source>
</evidence>
<evidence type="ECO:0000256" key="12">
    <source>
        <dbReference type="ARBA" id="ARBA00023180"/>
    </source>
</evidence>
<feature type="transmembrane region" description="Helical" evidence="27">
    <location>
        <begin position="766"/>
        <end position="788"/>
    </location>
</feature>
<dbReference type="EMBL" id="LSMT01000004">
    <property type="protein sequence ID" value="PFX34519.1"/>
    <property type="molecule type" value="Genomic_DNA"/>
</dbReference>
<dbReference type="InterPro" id="IPR036259">
    <property type="entry name" value="MFS_trans_sf"/>
</dbReference>
<dbReference type="GO" id="GO:0015293">
    <property type="term" value="F:symporter activity"/>
    <property type="evidence" value="ECO:0007669"/>
    <property type="project" value="UniProtKB-KW"/>
</dbReference>
<dbReference type="InterPro" id="IPR029526">
    <property type="entry name" value="PGBD"/>
</dbReference>
<dbReference type="PANTHER" id="PTHR11662">
    <property type="entry name" value="SOLUTE CARRIER FAMILY 17"/>
    <property type="match status" value="1"/>
</dbReference>
<keyword evidence="11 27" id="KW-0472">Membrane</keyword>
<keyword evidence="28" id="KW-0732">Signal</keyword>
<dbReference type="InterPro" id="IPR050382">
    <property type="entry name" value="MFS_Na/Anion_cotransporter"/>
</dbReference>
<keyword evidence="6" id="KW-1003">Cell membrane</keyword>
<dbReference type="GO" id="GO:0016323">
    <property type="term" value="C:basolateral plasma membrane"/>
    <property type="evidence" value="ECO:0007669"/>
    <property type="project" value="UniProtKB-SubCell"/>
</dbReference>
<dbReference type="OrthoDB" id="6019972at2759"/>
<keyword evidence="31" id="KW-1185">Reference proteome</keyword>
<keyword evidence="10" id="KW-0770">Synapse</keyword>
<feature type="compositionally biased region" description="Acidic residues" evidence="26">
    <location>
        <begin position="107"/>
        <end position="126"/>
    </location>
</feature>
<dbReference type="GO" id="GO:0005765">
    <property type="term" value="C:lysosomal membrane"/>
    <property type="evidence" value="ECO:0007669"/>
    <property type="project" value="UniProtKB-SubCell"/>
</dbReference>
<evidence type="ECO:0000256" key="8">
    <source>
        <dbReference type="ARBA" id="ARBA00022847"/>
    </source>
</evidence>
<comment type="caution">
    <text evidence="30">The sequence shown here is derived from an EMBL/GenBank/DDBJ whole genome shotgun (WGS) entry which is preliminary data.</text>
</comment>
<comment type="catalytic activity">
    <reaction evidence="18">
        <text>N-acetyl-L-aspartyl-L-glutamate(out) = N-acetyl-L-aspartyl-L-glutamate(in)</text>
        <dbReference type="Rhea" id="RHEA:72599"/>
        <dbReference type="ChEBI" id="CHEBI:76931"/>
    </reaction>
    <physiologicalReaction direction="left-to-right" evidence="18">
        <dbReference type="Rhea" id="RHEA:72600"/>
    </physiologicalReaction>
</comment>
<evidence type="ECO:0000256" key="16">
    <source>
        <dbReference type="ARBA" id="ARBA00050554"/>
    </source>
</evidence>
<keyword evidence="14" id="KW-0968">Cytoplasmic vesicle</keyword>
<gene>
    <name evidence="30" type="primary">SLC17A5</name>
    <name evidence="30" type="ORF">AWC38_SpisGene729</name>
</gene>
<comment type="catalytic activity">
    <reaction evidence="16">
        <text>L-aspartate(out) = L-aspartate(in)</text>
        <dbReference type="Rhea" id="RHEA:66332"/>
        <dbReference type="ChEBI" id="CHEBI:29991"/>
    </reaction>
    <physiologicalReaction direction="left-to-right" evidence="16">
        <dbReference type="Rhea" id="RHEA:66333"/>
    </physiologicalReaction>
</comment>
<evidence type="ECO:0000256" key="25">
    <source>
        <dbReference type="ARBA" id="ARBA00081925"/>
    </source>
</evidence>
<dbReference type="InterPro" id="IPR020846">
    <property type="entry name" value="MFS_dom"/>
</dbReference>
<feature type="transmembrane region" description="Helical" evidence="27">
    <location>
        <begin position="705"/>
        <end position="725"/>
    </location>
</feature>
<dbReference type="STRING" id="50429.A0A2B4SZC5"/>
<keyword evidence="9 27" id="KW-1133">Transmembrane helix</keyword>
<evidence type="ECO:0000313" key="31">
    <source>
        <dbReference type="Proteomes" id="UP000225706"/>
    </source>
</evidence>
<protein>
    <recommendedName>
        <fullName evidence="22">Sialin</fullName>
    </recommendedName>
    <alternativeName>
        <fullName evidence="25">H(+)/nitrate cotransporter</fullName>
    </alternativeName>
    <alternativeName>
        <fullName evidence="23">H(+)/sialic acid cotransporter</fullName>
    </alternativeName>
    <alternativeName>
        <fullName evidence="24">Vesicular excitatory amino acid transporter</fullName>
    </alternativeName>
</protein>
<feature type="transmembrane region" description="Helical" evidence="27">
    <location>
        <begin position="858"/>
        <end position="883"/>
    </location>
</feature>
<keyword evidence="13" id="KW-0458">Lysosome</keyword>
<evidence type="ECO:0000256" key="7">
    <source>
        <dbReference type="ARBA" id="ARBA00022692"/>
    </source>
</evidence>
<feature type="signal peptide" evidence="28">
    <location>
        <begin position="1"/>
        <end position="30"/>
    </location>
</feature>
<feature type="transmembrane region" description="Helical" evidence="27">
    <location>
        <begin position="940"/>
        <end position="960"/>
    </location>
</feature>
<feature type="transmembrane region" description="Helical" evidence="27">
    <location>
        <begin position="999"/>
        <end position="1023"/>
    </location>
</feature>
<comment type="catalytic activity">
    <reaction evidence="15">
        <text>2 nitrate(out) + H(+)(out) = 2 nitrate(in) + H(+)(in)</text>
        <dbReference type="Rhea" id="RHEA:71539"/>
        <dbReference type="ChEBI" id="CHEBI:15378"/>
        <dbReference type="ChEBI" id="CHEBI:17632"/>
    </reaction>
    <physiologicalReaction direction="left-to-right" evidence="15">
        <dbReference type="Rhea" id="RHEA:71540"/>
    </physiologicalReaction>
</comment>
<evidence type="ECO:0000256" key="18">
    <source>
        <dbReference type="ARBA" id="ARBA00051403"/>
    </source>
</evidence>
<dbReference type="CDD" id="cd17318">
    <property type="entry name" value="MFS_SLC17"/>
    <property type="match status" value="1"/>
</dbReference>
<evidence type="ECO:0000256" key="19">
    <source>
        <dbReference type="ARBA" id="ARBA00051447"/>
    </source>
</evidence>
<evidence type="ECO:0000256" key="3">
    <source>
        <dbReference type="ARBA" id="ARBA00004638"/>
    </source>
</evidence>
<accession>A0A2B4SZC5</accession>
<evidence type="ECO:0000256" key="4">
    <source>
        <dbReference type="ARBA" id="ARBA00004656"/>
    </source>
</evidence>
<dbReference type="GO" id="GO:0046942">
    <property type="term" value="P:carboxylic acid transport"/>
    <property type="evidence" value="ECO:0007669"/>
    <property type="project" value="UniProtKB-ARBA"/>
</dbReference>
<name>A0A2B4SZC5_STYPI</name>
<comment type="catalytic activity">
    <reaction evidence="19">
        <text>L-glutamate(out) = L-glutamate(in)</text>
        <dbReference type="Rhea" id="RHEA:66336"/>
        <dbReference type="ChEBI" id="CHEBI:29985"/>
    </reaction>
    <physiologicalReaction direction="left-to-right" evidence="19">
        <dbReference type="Rhea" id="RHEA:66337"/>
    </physiologicalReaction>
</comment>
<dbReference type="GO" id="GO:0006820">
    <property type="term" value="P:monoatomic anion transport"/>
    <property type="evidence" value="ECO:0007669"/>
    <property type="project" value="TreeGrafter"/>
</dbReference>
<keyword evidence="5" id="KW-0813">Transport</keyword>
<comment type="function">
    <text evidence="21">Receptor for CM101, a polysaccharide produced by group B Streptococcus with antipathoangiogenic properties.</text>
</comment>
<feature type="compositionally biased region" description="Basic and acidic residues" evidence="26">
    <location>
        <begin position="158"/>
        <end position="171"/>
    </location>
</feature>
<dbReference type="PANTHER" id="PTHR11662:SF399">
    <property type="entry name" value="FI19708P1-RELATED"/>
    <property type="match status" value="1"/>
</dbReference>
<evidence type="ECO:0000256" key="13">
    <source>
        <dbReference type="ARBA" id="ARBA00023228"/>
    </source>
</evidence>
<feature type="transmembrane region" description="Helical" evidence="27">
    <location>
        <begin position="903"/>
        <end position="928"/>
    </location>
</feature>